<keyword evidence="4 5" id="KW-0131">Cell cycle</keyword>
<dbReference type="GO" id="GO:0009898">
    <property type="term" value="C:cytoplasmic side of plasma membrane"/>
    <property type="evidence" value="ECO:0007669"/>
    <property type="project" value="UniProtKB-UniRule"/>
</dbReference>
<comment type="subunit">
    <text evidence="5">Self-interacts. Interacts with FtsZ.</text>
</comment>
<sequence length="442" mass="48762">MLNRSEILVSLDIGTSKVKVIIGEVSKDTMNVIGVGVAESKGMKKGAIVDIDQTVHSIQNAVDQAERMVDMEIHRVIVSINGSHIDLQDCHGVVAVSSETREISDEDIERVIEASQVMSIPPEREIVDVYPKQFIVDGQDEITDPRGMIGVRLEMQGTLITCGRTNLHNILKCVERAGLEVQDICLQPLASGDVALSRDEKNLGVGLVNIGAGSTTISVFADGNLVQTSVIPLGGDNITKDLSIGLKTTTEEAEIIKQEYGHAYLKEALEENTFSVTTIGSNDQQTFSQVQITEIIEARLAEIYHFVMQEFRRMGYRDLPGGYVLTGGVMSLPGVDLLARDIFQSNVRISVPTHIGVREPHFTVGLGTLQFAYRNAKIQGKEYVTGVKIEEQETNPKPTKPTKPTKPSKSIKVEKKEKKEPEKTRSKNKDSIVKRLQNYFFD</sequence>
<evidence type="ECO:0000256" key="4">
    <source>
        <dbReference type="ARBA" id="ARBA00023306"/>
    </source>
</evidence>
<accession>A0A1H8YT21</accession>
<gene>
    <name evidence="5" type="primary">ftsA</name>
    <name evidence="9" type="ORF">SAMN05216362_10136</name>
</gene>
<name>A0A1H8YT21_9BACI</name>
<dbReference type="NCBIfam" id="TIGR01174">
    <property type="entry name" value="ftsA"/>
    <property type="match status" value="1"/>
</dbReference>
<dbReference type="AlphaFoldDB" id="A0A1H8YT21"/>
<organism evidence="9 10">
    <name type="scientific">Piscibacillus halophilus</name>
    <dbReference type="NCBI Taxonomy" id="571933"/>
    <lineage>
        <taxon>Bacteria</taxon>
        <taxon>Bacillati</taxon>
        <taxon>Bacillota</taxon>
        <taxon>Bacilli</taxon>
        <taxon>Bacillales</taxon>
        <taxon>Bacillaceae</taxon>
        <taxon>Piscibacillus</taxon>
    </lineage>
</organism>
<dbReference type="SMART" id="SM00842">
    <property type="entry name" value="FtsA"/>
    <property type="match status" value="1"/>
</dbReference>
<reference evidence="9 10" key="1">
    <citation type="submission" date="2016-10" db="EMBL/GenBank/DDBJ databases">
        <authorList>
            <person name="de Groot N.N."/>
        </authorList>
    </citation>
    <scope>NUCLEOTIDE SEQUENCE [LARGE SCALE GENOMIC DNA]</scope>
    <source>
        <strain evidence="9 10">DSM 21633</strain>
    </source>
</reference>
<evidence type="ECO:0000256" key="6">
    <source>
        <dbReference type="PIRNR" id="PIRNR003101"/>
    </source>
</evidence>
<dbReference type="GO" id="GO:0043093">
    <property type="term" value="P:FtsZ-dependent cytokinesis"/>
    <property type="evidence" value="ECO:0007669"/>
    <property type="project" value="UniProtKB-UniRule"/>
</dbReference>
<dbReference type="Proteomes" id="UP000199427">
    <property type="component" value="Unassembled WGS sequence"/>
</dbReference>
<evidence type="ECO:0000256" key="5">
    <source>
        <dbReference type="HAMAP-Rule" id="MF_02033"/>
    </source>
</evidence>
<dbReference type="Pfam" id="PF14450">
    <property type="entry name" value="FtsA"/>
    <property type="match status" value="2"/>
</dbReference>
<dbReference type="InterPro" id="IPR020823">
    <property type="entry name" value="Cell_div_FtsA"/>
</dbReference>
<proteinExistence type="inferred from homology"/>
<dbReference type="EMBL" id="FOES01000001">
    <property type="protein sequence ID" value="SEP55259.1"/>
    <property type="molecule type" value="Genomic_DNA"/>
</dbReference>
<feature type="domain" description="SHS2" evidence="8">
    <location>
        <begin position="8"/>
        <end position="195"/>
    </location>
</feature>
<comment type="similarity">
    <text evidence="5 6">Belongs to the FtsA/MreB family.</text>
</comment>
<comment type="function">
    <text evidence="5 6">Cell division protein that is involved in the assembly of the Z ring. May serve as a membrane anchor for the Z ring.</text>
</comment>
<evidence type="ECO:0000313" key="10">
    <source>
        <dbReference type="Proteomes" id="UP000199427"/>
    </source>
</evidence>
<dbReference type="InterPro" id="IPR043129">
    <property type="entry name" value="ATPase_NBD"/>
</dbReference>
<evidence type="ECO:0000256" key="7">
    <source>
        <dbReference type="SAM" id="MobiDB-lite"/>
    </source>
</evidence>
<evidence type="ECO:0000313" key="9">
    <source>
        <dbReference type="EMBL" id="SEP55259.1"/>
    </source>
</evidence>
<comment type="subcellular location">
    <subcellularLocation>
        <location evidence="5">Cell membrane</location>
        <topology evidence="5">Peripheral membrane protein</topology>
        <orientation evidence="5">Cytoplasmic side</orientation>
    </subcellularLocation>
    <text evidence="5">Localizes to the Z ring in an FtsZ-dependent manner. Targeted to the membrane through a conserved C-terminal amphipathic helix.</text>
</comment>
<feature type="region of interest" description="Disordered" evidence="7">
    <location>
        <begin position="389"/>
        <end position="431"/>
    </location>
</feature>
<dbReference type="Gene3D" id="3.30.420.40">
    <property type="match status" value="2"/>
</dbReference>
<keyword evidence="10" id="KW-1185">Reference proteome</keyword>
<keyword evidence="3 5" id="KW-0472">Membrane</keyword>
<dbReference type="STRING" id="571933.SAMN05216362_10136"/>
<keyword evidence="1 5" id="KW-1003">Cell membrane</keyword>
<dbReference type="PIRSF" id="PIRSF003101">
    <property type="entry name" value="FtsA"/>
    <property type="match status" value="1"/>
</dbReference>
<feature type="compositionally biased region" description="Basic and acidic residues" evidence="7">
    <location>
        <begin position="411"/>
        <end position="431"/>
    </location>
</feature>
<protein>
    <recommendedName>
        <fullName evidence="5 6">Cell division protein FtsA</fullName>
    </recommendedName>
</protein>
<evidence type="ECO:0000256" key="1">
    <source>
        <dbReference type="ARBA" id="ARBA00022475"/>
    </source>
</evidence>
<dbReference type="GO" id="GO:0032153">
    <property type="term" value="C:cell division site"/>
    <property type="evidence" value="ECO:0007669"/>
    <property type="project" value="UniProtKB-UniRule"/>
</dbReference>
<dbReference type="CDD" id="cd24048">
    <property type="entry name" value="ASKHA_NBD_FtsA"/>
    <property type="match status" value="1"/>
</dbReference>
<dbReference type="InterPro" id="IPR003494">
    <property type="entry name" value="SHS2_FtsA"/>
</dbReference>
<keyword evidence="2 5" id="KW-0132">Cell division</keyword>
<dbReference type="Pfam" id="PF02491">
    <property type="entry name" value="SHS2_FTSA"/>
    <property type="match status" value="1"/>
</dbReference>
<dbReference type="Gene3D" id="3.30.1490.110">
    <property type="match status" value="1"/>
</dbReference>
<evidence type="ECO:0000256" key="2">
    <source>
        <dbReference type="ARBA" id="ARBA00022618"/>
    </source>
</evidence>
<dbReference type="FunFam" id="3.30.1490.110:FF:000003">
    <property type="entry name" value="Cell division protein FtsA"/>
    <property type="match status" value="1"/>
</dbReference>
<dbReference type="HAMAP" id="MF_02033">
    <property type="entry name" value="FtsA"/>
    <property type="match status" value="1"/>
</dbReference>
<dbReference type="PANTHER" id="PTHR32432">
    <property type="entry name" value="CELL DIVISION PROTEIN FTSA-RELATED"/>
    <property type="match status" value="1"/>
</dbReference>
<dbReference type="InterPro" id="IPR050696">
    <property type="entry name" value="FtsA/MreB"/>
</dbReference>
<dbReference type="SUPFAM" id="SSF53067">
    <property type="entry name" value="Actin-like ATPase domain"/>
    <property type="match status" value="2"/>
</dbReference>
<dbReference type="PANTHER" id="PTHR32432:SF4">
    <property type="entry name" value="CELL DIVISION PROTEIN FTSA"/>
    <property type="match status" value="1"/>
</dbReference>
<evidence type="ECO:0000256" key="3">
    <source>
        <dbReference type="ARBA" id="ARBA00023136"/>
    </source>
</evidence>
<evidence type="ECO:0000259" key="8">
    <source>
        <dbReference type="SMART" id="SM00842"/>
    </source>
</evidence>